<evidence type="ECO:0000256" key="1">
    <source>
        <dbReference type="SAM" id="Phobius"/>
    </source>
</evidence>
<organism evidence="2 3">
    <name type="scientific">Steinernema carpocapsae</name>
    <name type="common">Entomopathogenic nematode</name>
    <dbReference type="NCBI Taxonomy" id="34508"/>
    <lineage>
        <taxon>Eukaryota</taxon>
        <taxon>Metazoa</taxon>
        <taxon>Ecdysozoa</taxon>
        <taxon>Nematoda</taxon>
        <taxon>Chromadorea</taxon>
        <taxon>Rhabditida</taxon>
        <taxon>Tylenchina</taxon>
        <taxon>Panagrolaimomorpha</taxon>
        <taxon>Strongyloidoidea</taxon>
        <taxon>Steinernematidae</taxon>
        <taxon>Steinernema</taxon>
    </lineage>
</organism>
<evidence type="ECO:0000313" key="2">
    <source>
        <dbReference type="EMBL" id="TKR69658.1"/>
    </source>
</evidence>
<dbReference type="AlphaFoldDB" id="A0A4U5MJU3"/>
<accession>A0A4U5MJU3</accession>
<keyword evidence="3" id="KW-1185">Reference proteome</keyword>
<feature type="transmembrane region" description="Helical" evidence="1">
    <location>
        <begin position="51"/>
        <end position="72"/>
    </location>
</feature>
<protein>
    <recommendedName>
        <fullName evidence="4">7TM GPCR serpentine receptor class x (Srx) domain-containing protein</fullName>
    </recommendedName>
</protein>
<gene>
    <name evidence="2" type="ORF">L596_021789</name>
</gene>
<reference evidence="2 3" key="2">
    <citation type="journal article" date="2019" name="G3 (Bethesda)">
        <title>Hybrid Assembly of the Genome of the Entomopathogenic Nematode Steinernema carpocapsae Identifies the X-Chromosome.</title>
        <authorList>
            <person name="Serra L."/>
            <person name="Macchietto M."/>
            <person name="Macias-Munoz A."/>
            <person name="McGill C.J."/>
            <person name="Rodriguez I.M."/>
            <person name="Rodriguez B."/>
            <person name="Murad R."/>
            <person name="Mortazavi A."/>
        </authorList>
    </citation>
    <scope>NUCLEOTIDE SEQUENCE [LARGE SCALE GENOMIC DNA]</scope>
    <source>
        <strain evidence="2 3">ALL</strain>
    </source>
</reference>
<dbReference type="EMBL" id="AZBU02000007">
    <property type="protein sequence ID" value="TKR69658.1"/>
    <property type="molecule type" value="Genomic_DNA"/>
</dbReference>
<dbReference type="Proteomes" id="UP000298663">
    <property type="component" value="Unassembled WGS sequence"/>
</dbReference>
<sequence>MSFLSRVIGTLYCSASITLISINVVLFLTIRRNEEFKSGTFRIIKHMCVSCVLQLVPFFVGGIMTLSGSVFYDYLDRVLGVLIQSGWFLYYSFNHRCRQIPCFLQTF</sequence>
<evidence type="ECO:0000313" key="3">
    <source>
        <dbReference type="Proteomes" id="UP000298663"/>
    </source>
</evidence>
<proteinExistence type="predicted"/>
<name>A0A4U5MJU3_STECR</name>
<evidence type="ECO:0008006" key="4">
    <source>
        <dbReference type="Google" id="ProtNLM"/>
    </source>
</evidence>
<reference evidence="2 3" key="1">
    <citation type="journal article" date="2015" name="Genome Biol.">
        <title>Comparative genomics of Steinernema reveals deeply conserved gene regulatory networks.</title>
        <authorList>
            <person name="Dillman A.R."/>
            <person name="Macchietto M."/>
            <person name="Porter C.F."/>
            <person name="Rogers A."/>
            <person name="Williams B."/>
            <person name="Antoshechkin I."/>
            <person name="Lee M.M."/>
            <person name="Goodwin Z."/>
            <person name="Lu X."/>
            <person name="Lewis E.E."/>
            <person name="Goodrich-Blair H."/>
            <person name="Stock S.P."/>
            <person name="Adams B.J."/>
            <person name="Sternberg P.W."/>
            <person name="Mortazavi A."/>
        </authorList>
    </citation>
    <scope>NUCLEOTIDE SEQUENCE [LARGE SCALE GENOMIC DNA]</scope>
    <source>
        <strain evidence="2 3">ALL</strain>
    </source>
</reference>
<keyword evidence="1" id="KW-0812">Transmembrane</keyword>
<feature type="transmembrane region" description="Helical" evidence="1">
    <location>
        <begin position="6"/>
        <end position="30"/>
    </location>
</feature>
<keyword evidence="1" id="KW-0472">Membrane</keyword>
<keyword evidence="1" id="KW-1133">Transmembrane helix</keyword>
<comment type="caution">
    <text evidence="2">The sequence shown here is derived from an EMBL/GenBank/DDBJ whole genome shotgun (WGS) entry which is preliminary data.</text>
</comment>